<dbReference type="InterPro" id="IPR021333">
    <property type="entry name" value="DUF2946"/>
</dbReference>
<gene>
    <name evidence="1" type="ORF">GCM10007879_04830</name>
</gene>
<evidence type="ECO:0008006" key="3">
    <source>
        <dbReference type="Google" id="ProtNLM"/>
    </source>
</evidence>
<organism evidence="1 2">
    <name type="scientific">Maritalea porphyrae</name>
    <dbReference type="NCBI Taxonomy" id="880732"/>
    <lineage>
        <taxon>Bacteria</taxon>
        <taxon>Pseudomonadati</taxon>
        <taxon>Pseudomonadota</taxon>
        <taxon>Alphaproteobacteria</taxon>
        <taxon>Hyphomicrobiales</taxon>
        <taxon>Devosiaceae</taxon>
        <taxon>Maritalea</taxon>
    </lineage>
</organism>
<dbReference type="Pfam" id="PF11162">
    <property type="entry name" value="DUF2946"/>
    <property type="match status" value="1"/>
</dbReference>
<sequence length="133" mass="14350">MMLGHWLGKLREILRLSRAERALTLAIFLLFQAMLPSYANALSNWSGEDRLVLCTSHGLITVDTKTGDETVLEGETMCLVAQSAAADLAQAPALPHFQAPPGDVSPLVPEGLLDHRRGLHLSPHAPRAPPVLS</sequence>
<evidence type="ECO:0000313" key="2">
    <source>
        <dbReference type="Proteomes" id="UP001161405"/>
    </source>
</evidence>
<name>A0ABQ5UM01_9HYPH</name>
<dbReference type="RefSeq" id="WP_284361720.1">
    <property type="nucleotide sequence ID" value="NZ_BSNI01000001.1"/>
</dbReference>
<keyword evidence="2" id="KW-1185">Reference proteome</keyword>
<evidence type="ECO:0000313" key="1">
    <source>
        <dbReference type="EMBL" id="GLQ16234.1"/>
    </source>
</evidence>
<accession>A0ABQ5UM01</accession>
<comment type="caution">
    <text evidence="1">The sequence shown here is derived from an EMBL/GenBank/DDBJ whole genome shotgun (WGS) entry which is preliminary data.</text>
</comment>
<dbReference type="Proteomes" id="UP001161405">
    <property type="component" value="Unassembled WGS sequence"/>
</dbReference>
<dbReference type="EMBL" id="BSNI01000001">
    <property type="protein sequence ID" value="GLQ16234.1"/>
    <property type="molecule type" value="Genomic_DNA"/>
</dbReference>
<protein>
    <recommendedName>
        <fullName evidence="3">DUF2946 domain-containing protein</fullName>
    </recommendedName>
</protein>
<reference evidence="1" key="2">
    <citation type="submission" date="2023-01" db="EMBL/GenBank/DDBJ databases">
        <title>Draft genome sequence of Maritalea porphyrae strain NBRC 107169.</title>
        <authorList>
            <person name="Sun Q."/>
            <person name="Mori K."/>
        </authorList>
    </citation>
    <scope>NUCLEOTIDE SEQUENCE</scope>
    <source>
        <strain evidence="1">NBRC 107169</strain>
    </source>
</reference>
<reference evidence="1" key="1">
    <citation type="journal article" date="2014" name="Int. J. Syst. Evol. Microbiol.">
        <title>Complete genome of a new Firmicutes species belonging to the dominant human colonic microbiota ('Ruminococcus bicirculans') reveals two chromosomes and a selective capacity to utilize plant glucans.</title>
        <authorList>
            <consortium name="NISC Comparative Sequencing Program"/>
            <person name="Wegmann U."/>
            <person name="Louis P."/>
            <person name="Goesmann A."/>
            <person name="Henrissat B."/>
            <person name="Duncan S.H."/>
            <person name="Flint H.J."/>
        </authorList>
    </citation>
    <scope>NUCLEOTIDE SEQUENCE</scope>
    <source>
        <strain evidence="1">NBRC 107169</strain>
    </source>
</reference>
<proteinExistence type="predicted"/>